<evidence type="ECO:0000313" key="2">
    <source>
        <dbReference type="EMBL" id="AYV77383.1"/>
    </source>
</evidence>
<name>A0A3G4ZUV1_9VIRU</name>
<protein>
    <submittedName>
        <fullName evidence="2">Uncharacterized protein</fullName>
    </submittedName>
</protein>
<reference evidence="2" key="1">
    <citation type="submission" date="2018-10" db="EMBL/GenBank/DDBJ databases">
        <title>Hidden diversity of soil giant viruses.</title>
        <authorList>
            <person name="Schulz F."/>
            <person name="Alteio L."/>
            <person name="Goudeau D."/>
            <person name="Ryan E.M."/>
            <person name="Malmstrom R.R."/>
            <person name="Blanchard J."/>
            <person name="Woyke T."/>
        </authorList>
    </citation>
    <scope>NUCLEOTIDE SEQUENCE</scope>
    <source>
        <strain evidence="2">DSV1</strain>
    </source>
</reference>
<dbReference type="EMBL" id="MK072042">
    <property type="protein sequence ID" value="AYV77383.1"/>
    <property type="molecule type" value="Genomic_DNA"/>
</dbReference>
<organism evidence="2">
    <name type="scientific">Dasosvirus sp</name>
    <dbReference type="NCBI Taxonomy" id="2487764"/>
    <lineage>
        <taxon>Viruses</taxon>
        <taxon>Varidnaviria</taxon>
        <taxon>Bamfordvirae</taxon>
        <taxon>Nucleocytoviricota</taxon>
        <taxon>Megaviricetes</taxon>
        <taxon>Imitervirales</taxon>
        <taxon>Mimiviridae</taxon>
        <taxon>Klosneuvirinae</taxon>
    </lineage>
</organism>
<accession>A0A3G4ZUV1</accession>
<evidence type="ECO:0000256" key="1">
    <source>
        <dbReference type="SAM" id="Coils"/>
    </source>
</evidence>
<feature type="coiled-coil region" evidence="1">
    <location>
        <begin position="108"/>
        <end position="135"/>
    </location>
</feature>
<proteinExistence type="predicted"/>
<sequence length="393" mass="46462">MSEIKRESVLNSNNFFSIEPISMNETKVLEQKKSNLELCIQIWENDKEYEEEPVIFVMSMNTDTTKNFKKNKYVFIVESNDEKGCLVKVRYADINMIKENEKKIKTTYDTFLNRYESLERALQKTNEALNKYNDQFNRNIIKELFSNSESGAGTGTETDTSAFDEKFIRDNENLLALIAGEKQISIQSEKELDMMRHQEYIDVQRQICEEFTWKMEQGECVNLFGILKAKFFLRKKVDIEFEAIENYIITTQVPIAFKNHRFEISNDLYDVLIQNDNEHFSIFRMKVQKCGNIFICDPLASDEERFCSLTMKQADRVLPIKTYRLSDFEVDDKVFIRPCWDDGGFKNCFLIGKVDNITENIWIKYQSGHIELCDLERLRKYTDVPEKYRDLIK</sequence>
<gene>
    <name evidence="2" type="ORF">Dasosvirus1_18</name>
</gene>
<keyword evidence="1" id="KW-0175">Coiled coil</keyword>